<comment type="similarity">
    <text evidence="2">To ferredoxins from P.putida and C.tartarivorum, ferredoxin I from A.vinelandii, ferredoxin II from D.desulfuricans.</text>
</comment>
<evidence type="ECO:0000256" key="3">
    <source>
        <dbReference type="ARBA" id="ARBA00020378"/>
    </source>
</evidence>
<dbReference type="SUPFAM" id="SSF54862">
    <property type="entry name" value="4Fe-4S ferredoxins"/>
    <property type="match status" value="1"/>
</dbReference>
<dbReference type="PROSITE" id="PS51379">
    <property type="entry name" value="4FE4S_FER_2"/>
    <property type="match status" value="1"/>
</dbReference>
<dbReference type="InterPro" id="IPR012206">
    <property type="entry name" value="Fd_FixX"/>
</dbReference>
<evidence type="ECO:0000313" key="11">
    <source>
        <dbReference type="EMBL" id="VYT13404.1"/>
    </source>
</evidence>
<feature type="domain" description="4Fe-4S ferredoxin-type" evidence="10">
    <location>
        <begin position="58"/>
        <end position="87"/>
    </location>
</feature>
<dbReference type="GO" id="GO:0005506">
    <property type="term" value="F:iron ion binding"/>
    <property type="evidence" value="ECO:0007669"/>
    <property type="project" value="InterPro"/>
</dbReference>
<keyword evidence="8" id="KW-0411">Iron-sulfur</keyword>
<comment type="function">
    <text evidence="1">Could be a 3Fe-4S cluster-containing protein.</text>
</comment>
<evidence type="ECO:0000256" key="7">
    <source>
        <dbReference type="ARBA" id="ARBA00023004"/>
    </source>
</evidence>
<dbReference type="PANTHER" id="PTHR43082:SF3">
    <property type="entry name" value="FERREDOXIN-LIKE PROTEIN YDIT"/>
    <property type="match status" value="1"/>
</dbReference>
<keyword evidence="6" id="KW-0249">Electron transport</keyword>
<dbReference type="PIRSF" id="PIRSF036548">
    <property type="entry name" value="Fdx_FixX"/>
    <property type="match status" value="1"/>
</dbReference>
<dbReference type="Gene3D" id="3.30.70.20">
    <property type="match status" value="1"/>
</dbReference>
<dbReference type="AlphaFoldDB" id="A0A6N2U4F4"/>
<protein>
    <recommendedName>
        <fullName evidence="3">Ferredoxin-like protein</fullName>
    </recommendedName>
</protein>
<accession>A0A6N2U4F4</accession>
<dbReference type="GO" id="GO:0051536">
    <property type="term" value="F:iron-sulfur cluster binding"/>
    <property type="evidence" value="ECO:0007669"/>
    <property type="project" value="UniProtKB-KW"/>
</dbReference>
<reference evidence="11" key="1">
    <citation type="submission" date="2019-11" db="EMBL/GenBank/DDBJ databases">
        <authorList>
            <person name="Feng L."/>
        </authorList>
    </citation>
    <scope>NUCLEOTIDE SEQUENCE</scope>
    <source>
        <strain evidence="11">AodontolyticusLFYP35</strain>
    </source>
</reference>
<keyword evidence="9" id="KW-0535">Nitrogen fixation</keyword>
<dbReference type="EMBL" id="CACRSM010000003">
    <property type="protein sequence ID" value="VYT13404.1"/>
    <property type="molecule type" value="Genomic_DNA"/>
</dbReference>
<keyword evidence="5" id="KW-0479">Metal-binding</keyword>
<evidence type="ECO:0000256" key="2">
    <source>
        <dbReference type="ARBA" id="ARBA00009192"/>
    </source>
</evidence>
<name>A0A6N2U4F4_9ACTO</name>
<evidence type="ECO:0000259" key="10">
    <source>
        <dbReference type="PROSITE" id="PS51379"/>
    </source>
</evidence>
<evidence type="ECO:0000256" key="4">
    <source>
        <dbReference type="ARBA" id="ARBA00022448"/>
    </source>
</evidence>
<keyword evidence="4" id="KW-0813">Transport</keyword>
<dbReference type="Pfam" id="PF05187">
    <property type="entry name" value="Fer4_ETF_QO"/>
    <property type="match status" value="1"/>
</dbReference>
<dbReference type="InterPro" id="IPR017896">
    <property type="entry name" value="4Fe4S_Fe-S-bd"/>
</dbReference>
<evidence type="ECO:0000256" key="9">
    <source>
        <dbReference type="ARBA" id="ARBA00023231"/>
    </source>
</evidence>
<evidence type="ECO:0000256" key="5">
    <source>
        <dbReference type="ARBA" id="ARBA00022723"/>
    </source>
</evidence>
<gene>
    <name evidence="11" type="ORF">AOLFYP35_01669</name>
</gene>
<evidence type="ECO:0000256" key="6">
    <source>
        <dbReference type="ARBA" id="ARBA00022982"/>
    </source>
</evidence>
<evidence type="ECO:0000256" key="8">
    <source>
        <dbReference type="ARBA" id="ARBA00023014"/>
    </source>
</evidence>
<sequence>MSTLKIESVPARLSRNTYNLDEEESHIEVDQERARASGAGKLLERICPAHVYSVEEDGTVGVEYAACLECGTCLAIAPEGVLKWHYPRSGFGIMFREG</sequence>
<dbReference type="PANTHER" id="PTHR43082">
    <property type="entry name" value="FERREDOXIN-LIKE"/>
    <property type="match status" value="1"/>
</dbReference>
<proteinExistence type="predicted"/>
<keyword evidence="7" id="KW-0408">Iron</keyword>
<organism evidence="11">
    <name type="scientific">Schaalia odontolytica</name>
    <dbReference type="NCBI Taxonomy" id="1660"/>
    <lineage>
        <taxon>Bacteria</taxon>
        <taxon>Bacillati</taxon>
        <taxon>Actinomycetota</taxon>
        <taxon>Actinomycetes</taxon>
        <taxon>Actinomycetales</taxon>
        <taxon>Actinomycetaceae</taxon>
        <taxon>Schaalia</taxon>
    </lineage>
</organism>
<dbReference type="InterPro" id="IPR007859">
    <property type="entry name" value="ETF-QO/FixX_C"/>
</dbReference>
<evidence type="ECO:0000256" key="1">
    <source>
        <dbReference type="ARBA" id="ARBA00003208"/>
    </source>
</evidence>